<dbReference type="PROSITE" id="PS00941">
    <property type="entry name" value="CARBOXYLESTERASE_B_2"/>
    <property type="match status" value="1"/>
</dbReference>
<protein>
    <submittedName>
        <fullName evidence="3">Carboxylesterase type B</fullName>
    </submittedName>
</protein>
<dbReference type="PANTHER" id="PTHR11559">
    <property type="entry name" value="CARBOXYLESTERASE"/>
    <property type="match status" value="1"/>
</dbReference>
<gene>
    <name evidence="3" type="ORF">BDY17DRAFT_319375</name>
</gene>
<dbReference type="RefSeq" id="XP_033585304.1">
    <property type="nucleotide sequence ID" value="XM_033736271.1"/>
</dbReference>
<dbReference type="InterPro" id="IPR002018">
    <property type="entry name" value="CarbesteraseB"/>
</dbReference>
<evidence type="ECO:0000256" key="1">
    <source>
        <dbReference type="SAM" id="SignalP"/>
    </source>
</evidence>
<dbReference type="AlphaFoldDB" id="A0A6A6PG73"/>
<dbReference type="Gene3D" id="3.40.50.1820">
    <property type="entry name" value="alpha/beta hydrolase"/>
    <property type="match status" value="1"/>
</dbReference>
<name>A0A6A6PG73_9PEZI</name>
<dbReference type="Pfam" id="PF00135">
    <property type="entry name" value="COesterase"/>
    <property type="match status" value="1"/>
</dbReference>
<dbReference type="InterPro" id="IPR019819">
    <property type="entry name" value="Carboxylesterase_B_CS"/>
</dbReference>
<sequence length="602" mass="65245">MLFLALLTAAVAALTTAAASIRTTQSPPYSNTTTSSLQVDLGYSIYHGYSDAPHAINVWKGIRYAQAPIGKLRWQAPREPVVNRNSIISATRFPPSCPQSPEANGLPILAQSQAGASEDCLFLNVYVPSNATSASPLPGGGYGEGDGTDGFQPLINTNGNQFIAVVIQYRLGAFGFLNSDEVYRKGVVNAGLLDQHLALQWVQKYIHLFNGDPRRVTIFGESAGGGSVMLQGMAYGGSLGTQLFQNSIAASPYLPMQWGYKDWLPSQTYYAFAAHAGCYSMEPYGAPKTTPIFECLQNAESRVLMNASATVSQLTVYGQWAFLPVTDGTFVQDLPSRQLLRNQVNGVNLLIGNNANEGTGFSGNIDTEEELVAWLKLTFPLFTNNDIARVLEYYPSTNASVNPKAPLFATNGISGPTAINQSNVETGQLQRADNIYAEITFDCPALWMAQAYSQNAAGGNSYKYQFSVLPSLHGDDTNAYLAREGPMVYSQDLTTAFRKIIGNFIIDSNPSISNQIANGVTPGAMTNASNPASNWPPYTNYQPYMIDLNATCGVHRHALEHLETCGLPGDLNNITLVNAYTWEGGRGFRCDFWRAMGQLVPE</sequence>
<evidence type="ECO:0000313" key="3">
    <source>
        <dbReference type="EMBL" id="KAF2478734.1"/>
    </source>
</evidence>
<dbReference type="GeneID" id="54477273"/>
<reference evidence="3" key="1">
    <citation type="journal article" date="2020" name="Stud. Mycol.">
        <title>101 Dothideomycetes genomes: a test case for predicting lifestyles and emergence of pathogens.</title>
        <authorList>
            <person name="Haridas S."/>
            <person name="Albert R."/>
            <person name="Binder M."/>
            <person name="Bloem J."/>
            <person name="Labutti K."/>
            <person name="Salamov A."/>
            <person name="Andreopoulos B."/>
            <person name="Baker S."/>
            <person name="Barry K."/>
            <person name="Bills G."/>
            <person name="Bluhm B."/>
            <person name="Cannon C."/>
            <person name="Castanera R."/>
            <person name="Culley D."/>
            <person name="Daum C."/>
            <person name="Ezra D."/>
            <person name="Gonzalez J."/>
            <person name="Henrissat B."/>
            <person name="Kuo A."/>
            <person name="Liang C."/>
            <person name="Lipzen A."/>
            <person name="Lutzoni F."/>
            <person name="Magnuson J."/>
            <person name="Mondo S."/>
            <person name="Nolan M."/>
            <person name="Ohm R."/>
            <person name="Pangilinan J."/>
            <person name="Park H.-J."/>
            <person name="Ramirez L."/>
            <person name="Alfaro M."/>
            <person name="Sun H."/>
            <person name="Tritt A."/>
            <person name="Yoshinaga Y."/>
            <person name="Zwiers L.-H."/>
            <person name="Turgeon B."/>
            <person name="Goodwin S."/>
            <person name="Spatafora J."/>
            <person name="Crous P."/>
            <person name="Grigoriev I."/>
        </authorList>
    </citation>
    <scope>NUCLEOTIDE SEQUENCE</scope>
    <source>
        <strain evidence="3">CBS 113389</strain>
    </source>
</reference>
<accession>A0A6A6PG73</accession>
<dbReference type="EMBL" id="MU001643">
    <property type="protein sequence ID" value="KAF2478734.1"/>
    <property type="molecule type" value="Genomic_DNA"/>
</dbReference>
<dbReference type="SUPFAM" id="SSF53474">
    <property type="entry name" value="alpha/beta-Hydrolases"/>
    <property type="match status" value="1"/>
</dbReference>
<feature type="chain" id="PRO_5025665745" evidence="1">
    <location>
        <begin position="19"/>
        <end position="602"/>
    </location>
</feature>
<proteinExistence type="predicted"/>
<dbReference type="OrthoDB" id="408631at2759"/>
<evidence type="ECO:0000313" key="4">
    <source>
        <dbReference type="Proteomes" id="UP000799767"/>
    </source>
</evidence>
<evidence type="ECO:0000259" key="2">
    <source>
        <dbReference type="Pfam" id="PF00135"/>
    </source>
</evidence>
<keyword evidence="4" id="KW-1185">Reference proteome</keyword>
<feature type="signal peptide" evidence="1">
    <location>
        <begin position="1"/>
        <end position="18"/>
    </location>
</feature>
<organism evidence="3 4">
    <name type="scientific">Neohortaea acidophila</name>
    <dbReference type="NCBI Taxonomy" id="245834"/>
    <lineage>
        <taxon>Eukaryota</taxon>
        <taxon>Fungi</taxon>
        <taxon>Dikarya</taxon>
        <taxon>Ascomycota</taxon>
        <taxon>Pezizomycotina</taxon>
        <taxon>Dothideomycetes</taxon>
        <taxon>Dothideomycetidae</taxon>
        <taxon>Mycosphaerellales</taxon>
        <taxon>Teratosphaeriaceae</taxon>
        <taxon>Neohortaea</taxon>
    </lineage>
</organism>
<dbReference type="InterPro" id="IPR050309">
    <property type="entry name" value="Type-B_Carboxylest/Lipase"/>
</dbReference>
<dbReference type="Proteomes" id="UP000799767">
    <property type="component" value="Unassembled WGS sequence"/>
</dbReference>
<keyword evidence="1" id="KW-0732">Signal</keyword>
<feature type="domain" description="Carboxylesterase type B" evidence="2">
    <location>
        <begin position="53"/>
        <end position="550"/>
    </location>
</feature>
<dbReference type="InterPro" id="IPR029058">
    <property type="entry name" value="AB_hydrolase_fold"/>
</dbReference>